<feature type="signal peptide" evidence="2">
    <location>
        <begin position="1"/>
        <end position="27"/>
    </location>
</feature>
<feature type="domain" description="Calcineurin-like phosphoesterase" evidence="4">
    <location>
        <begin position="115"/>
        <end position="338"/>
    </location>
</feature>
<keyword evidence="7" id="KW-1185">Reference proteome</keyword>
<evidence type="ECO:0000256" key="3">
    <source>
        <dbReference type="SAM" id="MobiDB-lite"/>
    </source>
</evidence>
<keyword evidence="2" id="KW-0378">Hydrolase</keyword>
<gene>
    <name evidence="6" type="ORF">JHK62_03130</name>
</gene>
<evidence type="ECO:0000313" key="6">
    <source>
        <dbReference type="EMBL" id="MBJ8325675.1"/>
    </source>
</evidence>
<dbReference type="SUPFAM" id="SSF55816">
    <property type="entry name" value="5'-nucleotidase (syn. UDP-sugar hydrolase), C-terminal domain"/>
    <property type="match status" value="1"/>
</dbReference>
<name>A0ABS0ZI45_9STRE</name>
<dbReference type="Gene3D" id="3.90.780.10">
    <property type="entry name" value="5'-Nucleotidase, C-terminal domain"/>
    <property type="match status" value="1"/>
</dbReference>
<dbReference type="InterPro" id="IPR006146">
    <property type="entry name" value="5'-Nucleotdase_CS"/>
</dbReference>
<organism evidence="6 7">
    <name type="scientific">Streptococcus pacificus</name>
    <dbReference type="NCBI Taxonomy" id="2740577"/>
    <lineage>
        <taxon>Bacteria</taxon>
        <taxon>Bacillati</taxon>
        <taxon>Bacillota</taxon>
        <taxon>Bacilli</taxon>
        <taxon>Lactobacillales</taxon>
        <taxon>Streptococcaceae</taxon>
        <taxon>Streptococcus</taxon>
    </lineage>
</organism>
<dbReference type="EMBL" id="JAENBO010000001">
    <property type="protein sequence ID" value="MBJ8325675.1"/>
    <property type="molecule type" value="Genomic_DNA"/>
</dbReference>
<dbReference type="Gene3D" id="3.60.21.10">
    <property type="match status" value="1"/>
</dbReference>
<dbReference type="InterPro" id="IPR004843">
    <property type="entry name" value="Calcineurin-like_PHP"/>
</dbReference>
<feature type="compositionally biased region" description="Polar residues" evidence="3">
    <location>
        <begin position="41"/>
        <end position="58"/>
    </location>
</feature>
<dbReference type="RefSeq" id="WP_199575218.1">
    <property type="nucleotide sequence ID" value="NZ_JAENBO010000001.1"/>
</dbReference>
<reference evidence="6 7" key="1">
    <citation type="journal article" date="2021" name="Int. J. Syst. Evol. Microbiol.">
        <title>Streptococcus vicugnae sp. nov., isolated from faeces of alpacas (Vicugna pacos) and cattle (Bos taurus), Streptococcus zalophi sp. nov., and Streptococcus pacificus sp. nov., isolated from respiratory tract of California sea lions (Zalophus californianus).</title>
        <authorList>
            <person name="Volokhov D.V."/>
            <person name="Zagorodnyaya T.A."/>
            <person name="Shen Z."/>
            <person name="Blom J."/>
            <person name="Furtak V.A."/>
            <person name="Eisenberg T."/>
            <person name="Fan P."/>
            <person name="Jeong K.C."/>
            <person name="Gao Y."/>
            <person name="Zhang S."/>
            <person name="Amselle M."/>
        </authorList>
    </citation>
    <scope>NUCLEOTIDE SEQUENCE [LARGE SCALE GENOMIC DNA]</scope>
    <source>
        <strain evidence="6 7">CSL7591</strain>
    </source>
</reference>
<evidence type="ECO:0000259" key="4">
    <source>
        <dbReference type="Pfam" id="PF00149"/>
    </source>
</evidence>
<dbReference type="SUPFAM" id="SSF56300">
    <property type="entry name" value="Metallo-dependent phosphatases"/>
    <property type="match status" value="1"/>
</dbReference>
<keyword evidence="2" id="KW-0547">Nucleotide-binding</keyword>
<dbReference type="PRINTS" id="PR01607">
    <property type="entry name" value="APYRASEFAMLY"/>
</dbReference>
<dbReference type="InterPro" id="IPR006179">
    <property type="entry name" value="5_nucleotidase/apyrase"/>
</dbReference>
<evidence type="ECO:0000313" key="7">
    <source>
        <dbReference type="Proteomes" id="UP000653045"/>
    </source>
</evidence>
<dbReference type="InterPro" id="IPR029052">
    <property type="entry name" value="Metallo-depent_PP-like"/>
</dbReference>
<dbReference type="InterPro" id="IPR008334">
    <property type="entry name" value="5'-Nucleotdase_C"/>
</dbReference>
<comment type="similarity">
    <text evidence="2">Belongs to the 5'-nucleotidase family.</text>
</comment>
<dbReference type="Pfam" id="PF00149">
    <property type="entry name" value="Metallophos"/>
    <property type="match status" value="1"/>
</dbReference>
<evidence type="ECO:0000256" key="2">
    <source>
        <dbReference type="RuleBase" id="RU362119"/>
    </source>
</evidence>
<dbReference type="PANTHER" id="PTHR11575:SF24">
    <property type="entry name" value="5'-NUCLEOTIDASE"/>
    <property type="match status" value="1"/>
</dbReference>
<sequence length="731" mass="79474">MKKKTLLIPALSTLLVSTAVLTNTVYADEPVESSVPESSVALQPQAENVTVEPQTVNSESDKPEAPTETAEVLPDTNETNEPISEETTPQATAEEIAPQTAQESPVVPESDGTVTIINTNDIHGRIEEDRGVIGMSKLATIVKETRAQGETLVLDAGDAFQGMPISNSSKGEDMAKLMNQIGFDAMAVGNHEFDFSLEQAIKLEKMLEFPLLSVNTYVDGVRLFKPSVIIDKDKTIEGDEFVVIGVTTPETATKTHPKNVEKVVFRDPISEVENAIAEIEARAKAEGVSYKNYIVLGHLGIDASTKKEWQGSTMAEALSKNPLLKDKRVLMIDGHSHTLAEATYGDNTIYSQTGSYLNNVGKIVLTKDDMKVSFINAEQGKAYEADPEVAASVAEIKERYEKVNAVVVVDASPVELQGERANVRVRETNLGNLISDSLLEYSKTGFSRPSNLAVMNGGGIRATIQKGQPITKGDIIAILPFGNFISQIKVTGKQVVDMFAHSLGSMVQKDSQTGEIIRDENGQPLLGASGGFLHVAGAKIYYDTNLEGDARILYVEVLNPETGEIEPIDLAKDYYLTTNDFLAAGGDGYDMLGGAREEGPSMDVVFGDYLETVNLKDYEVINPNSRLISIDSTLDTDNDGFPDFVELVLMTDPANPMSYPGMEMKDEKQDKKMMSMDHKKSDSSKQMSVSYAKKYDTLPNTGSSNDAMLILLGLSMTTLGLYGIKKRNYGH</sequence>
<evidence type="ECO:0000259" key="5">
    <source>
        <dbReference type="Pfam" id="PF02872"/>
    </source>
</evidence>
<feature type="domain" description="5'-Nucleotidase C-terminal" evidence="5">
    <location>
        <begin position="417"/>
        <end position="592"/>
    </location>
</feature>
<evidence type="ECO:0000256" key="1">
    <source>
        <dbReference type="ARBA" id="ARBA00022729"/>
    </source>
</evidence>
<feature type="region of interest" description="Disordered" evidence="3">
    <location>
        <begin position="36"/>
        <end position="112"/>
    </location>
</feature>
<dbReference type="InterPro" id="IPR036907">
    <property type="entry name" value="5'-Nucleotdase_C_sf"/>
</dbReference>
<dbReference type="PROSITE" id="PS00786">
    <property type="entry name" value="5_NUCLEOTIDASE_2"/>
    <property type="match status" value="1"/>
</dbReference>
<dbReference type="Proteomes" id="UP000653045">
    <property type="component" value="Unassembled WGS sequence"/>
</dbReference>
<feature type="chain" id="PRO_5044985108" evidence="2">
    <location>
        <begin position="28"/>
        <end position="731"/>
    </location>
</feature>
<proteinExistence type="inferred from homology"/>
<dbReference type="NCBIfam" id="NF040549">
    <property type="entry name" value="Nt5e_LPXTG"/>
    <property type="match status" value="1"/>
</dbReference>
<feature type="compositionally biased region" description="Polar residues" evidence="3">
    <location>
        <begin position="76"/>
        <end position="91"/>
    </location>
</feature>
<protein>
    <submittedName>
        <fullName evidence="6">5'-nucleotidase C-terminal domain-containing protein</fullName>
    </submittedName>
</protein>
<comment type="caution">
    <text evidence="6">The sequence shown here is derived from an EMBL/GenBank/DDBJ whole genome shotgun (WGS) entry which is preliminary data.</text>
</comment>
<dbReference type="NCBIfam" id="TIGR01167">
    <property type="entry name" value="LPXTG_anchor"/>
    <property type="match status" value="1"/>
</dbReference>
<dbReference type="Pfam" id="PF02872">
    <property type="entry name" value="5_nucleotid_C"/>
    <property type="match status" value="1"/>
</dbReference>
<accession>A0ABS0ZI45</accession>
<dbReference type="PANTHER" id="PTHR11575">
    <property type="entry name" value="5'-NUCLEOTIDASE-RELATED"/>
    <property type="match status" value="1"/>
</dbReference>
<keyword evidence="1 2" id="KW-0732">Signal</keyword>